<evidence type="ECO:0000313" key="25">
    <source>
        <dbReference type="Proteomes" id="UP000383932"/>
    </source>
</evidence>
<evidence type="ECO:0000256" key="19">
    <source>
        <dbReference type="PROSITE-ProRule" id="PRU00103"/>
    </source>
</evidence>
<evidence type="ECO:0000256" key="9">
    <source>
        <dbReference type="ARBA" id="ARBA00022768"/>
    </source>
</evidence>
<feature type="transmembrane region" description="Helical" evidence="21">
    <location>
        <begin position="875"/>
        <end position="900"/>
    </location>
</feature>
<evidence type="ECO:0000313" key="24">
    <source>
        <dbReference type="EMBL" id="KAB5592127.1"/>
    </source>
</evidence>
<evidence type="ECO:0000256" key="2">
    <source>
        <dbReference type="ARBA" id="ARBA00004514"/>
    </source>
</evidence>
<dbReference type="InterPro" id="IPR017871">
    <property type="entry name" value="ABC_transporter-like_CS"/>
</dbReference>
<evidence type="ECO:0000256" key="10">
    <source>
        <dbReference type="ARBA" id="ARBA00022801"/>
    </source>
</evidence>
<evidence type="ECO:0000256" key="11">
    <source>
        <dbReference type="ARBA" id="ARBA00022840"/>
    </source>
</evidence>
<dbReference type="InterPro" id="IPR027417">
    <property type="entry name" value="P-loop_NTPase"/>
</dbReference>
<reference evidence="24 25" key="1">
    <citation type="journal article" date="2019" name="Fungal Biol. Biotechnol.">
        <title>Draft genome sequence of fastidious pathogen Ceratobasidium theobromae, which causes vascular-streak dieback in Theobroma cacao.</title>
        <authorList>
            <person name="Ali S.S."/>
            <person name="Asman A."/>
            <person name="Shao J."/>
            <person name="Firmansyah A.P."/>
            <person name="Susilo A.W."/>
            <person name="Rosmana A."/>
            <person name="McMahon P."/>
            <person name="Junaid M."/>
            <person name="Guest D."/>
            <person name="Kheng T.Y."/>
            <person name="Meinhardt L.W."/>
            <person name="Bailey B.A."/>
        </authorList>
    </citation>
    <scope>NUCLEOTIDE SEQUENCE [LARGE SCALE GENOMIC DNA]</scope>
    <source>
        <strain evidence="24 25">CT2</strain>
    </source>
</reference>
<dbReference type="PANTHER" id="PTHR19211:SF5">
    <property type="entry name" value="ELONGATION FACTOR 3A-RELATED"/>
    <property type="match status" value="1"/>
</dbReference>
<evidence type="ECO:0000256" key="20">
    <source>
        <dbReference type="SAM" id="MobiDB-lite"/>
    </source>
</evidence>
<dbReference type="Pfam" id="PF00005">
    <property type="entry name" value="ABC_tran"/>
    <property type="match status" value="3"/>
</dbReference>
<dbReference type="InterPro" id="IPR050611">
    <property type="entry name" value="ABCF"/>
</dbReference>
<dbReference type="SMART" id="SM00382">
    <property type="entry name" value="AAA"/>
    <property type="match status" value="3"/>
</dbReference>
<dbReference type="SMART" id="SM01349">
    <property type="entry name" value="TOG"/>
    <property type="match status" value="1"/>
</dbReference>
<comment type="pathway">
    <text evidence="3">Protein biosynthesis; polypeptide chain elongation.</text>
</comment>
<dbReference type="SUPFAM" id="SSF52540">
    <property type="entry name" value="P-loop containing nucleoside triphosphate hydrolases"/>
    <property type="match status" value="3"/>
</dbReference>
<evidence type="ECO:0000256" key="16">
    <source>
        <dbReference type="ARBA" id="ARBA00049360"/>
    </source>
</evidence>
<feature type="transmembrane region" description="Helical" evidence="21">
    <location>
        <begin position="760"/>
        <end position="781"/>
    </location>
</feature>
<feature type="region of interest" description="Disordered" evidence="20">
    <location>
        <begin position="664"/>
        <end position="693"/>
    </location>
</feature>
<dbReference type="GO" id="GO:0005829">
    <property type="term" value="C:cytosol"/>
    <property type="evidence" value="ECO:0007669"/>
    <property type="project" value="UniProtKB-SubCell"/>
</dbReference>
<keyword evidence="7" id="KW-0677">Repeat</keyword>
<keyword evidence="11" id="KW-0067">ATP-binding</keyword>
<dbReference type="GO" id="GO:0003723">
    <property type="term" value="F:RNA binding"/>
    <property type="evidence" value="ECO:0007669"/>
    <property type="project" value="UniProtKB-KW"/>
</dbReference>
<feature type="domain" description="ABC transporter" evidence="23">
    <location>
        <begin position="1400"/>
        <end position="1617"/>
    </location>
</feature>
<dbReference type="PROSITE" id="PS00022">
    <property type="entry name" value="EGF_1"/>
    <property type="match status" value="1"/>
</dbReference>
<dbReference type="InterPro" id="IPR003439">
    <property type="entry name" value="ABC_transporter-like_ATP-bd"/>
</dbReference>
<dbReference type="OrthoDB" id="2110130at2759"/>
<feature type="region of interest" description="Disordered" evidence="20">
    <location>
        <begin position="1944"/>
        <end position="2010"/>
    </location>
</feature>
<evidence type="ECO:0000256" key="12">
    <source>
        <dbReference type="ARBA" id="ARBA00022884"/>
    </source>
</evidence>
<feature type="repeat" description="HEAT" evidence="19">
    <location>
        <begin position="1140"/>
        <end position="1178"/>
    </location>
</feature>
<feature type="compositionally biased region" description="Basic and acidic residues" evidence="20">
    <location>
        <begin position="667"/>
        <end position="677"/>
    </location>
</feature>
<feature type="transmembrane region" description="Helical" evidence="21">
    <location>
        <begin position="306"/>
        <end position="333"/>
    </location>
</feature>
<dbReference type="UniPathway" id="UPA00345"/>
<evidence type="ECO:0000256" key="8">
    <source>
        <dbReference type="ARBA" id="ARBA00022741"/>
    </source>
</evidence>
<dbReference type="FunFam" id="1.25.10.10:FF:000076">
    <property type="entry name" value="Elongation factor 3"/>
    <property type="match status" value="1"/>
</dbReference>
<dbReference type="EMBL" id="SSOP01000076">
    <property type="protein sequence ID" value="KAB5592127.1"/>
    <property type="molecule type" value="Genomic_DNA"/>
</dbReference>
<dbReference type="Pfam" id="PF01061">
    <property type="entry name" value="ABC2_membrane"/>
    <property type="match status" value="1"/>
</dbReference>
<sequence>MHLAVFAALGLAASTAAQTTCDNFGTLRADGSCLCPPGFGGSTCSAPSCGGNIFQGSQRPVSQNSSTGGLSFAGCGCQDGWGGAGCNVCRSQNVCQSAFTAAGGSTNSGTSQISPNQVGNQTLTCSTQSRVYAAQELSCAVINPTLQAVFPLSAHLNLLRTFDPALSPSPNITSFGSAGSVLAQVFYDGVEQFSCSATNCRQAYSNDTSDWVCESLKCACRNGSAFCGANRNLDLTSTLNSLSGQLTVSCTDSSSSCSFKQSLLQSLFGPNGLGLSNCQFGECVRQSVIDSAMGVNSPSTSEANSLSGGVIAGLAVVGAFALGIAVLVAWGCLVQRKARATRRDTDTLTNPRKVGVEWRNVGYVVQPSGSSSSLSWSGVRRRGKRVAVGSTSALELQDLEGTGTKQVASSKSRTILSSLSGTARPGQMLAILGPSGAGKTTLIGILAGRSGVMGGRVTGEVGFVVDGPGEDKVRIGFVDQTDVLPPMLTVTEALVFAARLKMPESVPDAAKLARVETVIRQLGLGAVAHSRIGGSEERGLSGGERRRVSIALEIVAGVEVLVLDEPTSGLDSVSAANVARVLSELAHDPENPVSVIASIHQPRSSRLYHQFDQVLVLSRGEQIYFGPGGTAPVRDLEGRGAGRMAAGYNVADWLLEVASEGPGRMSSGEKRADEGLRYRGAGSSEEGTTVELRSGQGRGEYAATFLTQLQVLCGREWKNLKRDKTLFIMHLAVAVLAGVFTGGLYFNVGVSISGFQNRVGSLFFMGSMIAFSSLSALHNLIGVRDLFTRERAGGYYSPAAWLASRVLFDVLPLRVLPTVVLTSITYWMVGLAPEAARFFKALLVLVLYGLAMAVFNFLLASVFRNGGVAILLSSIFNLFTMTYAGFFVNLSAIPAVLRWLQWFSILKYLLEALAVNEVGSGLQIQDTLQGVPVNISAIPIMELLFGFGLGNYYREMAPAALAATSPVPTAVKASAAAGQFDTGALFGAAKAAREEAAAALAAQVKADATALAGVGFVPAVIAALGDKKSPAAREGACAAISVLCEKGVGRALEPYVTNDVFRALLEAFADKTPAVRTAALDAGRELVQVMNPWAAALVLPTLLEQIRTAGKWQVKTGALGVLNQLIVSAPDQMAKLSPDMIPVLAEAIWDTKADVKKAARESLTKATALVSNKDIEKFIPALINALINPVEEVPKTIQLLSATTFVSEVDAPTLSLMVPLLERGLSERLTATKRKVAVIIDNMAKLVDNEHTVRPFIPKLLPGLIKIAEQVADPEARGVVNKAIATLRQVGKISADDDGSKLPPPKAADPAALAASIVAQYKKAGANPPDASHPAIAYAARLVANLVAARNYDVPAWETALVPYLELAAASPEPASIARDLLLRLANDGEDADDDADDNEEGEDLCNCQFSLAYGAKILLNTATLRLKRGHRYGLCGRNGSGKSTLMRAITNGQVEGFPSPDEVRTFYVEHDIDGSDADTSVLQFILSDSRVLCDEKEVVETLESLGFNSDRQQHAIGSLSGGWKMKLALARAMLFKADILLLDEPTNHLDVVNIAWLENYLKSLTTCTSIIVSHDSGFLNNTITDVLHLNRFKIKRYRGNLEDFVKAVPEAKSYYTLEAAEDYKFKLPDPPMLEGVKTKEKSLLKMRKVGFQYPSQQVQQLFDITLQVSLSSRVAVLGPNGSGKSTLVKLLIGDLEPNKGGEVWKHPNLVIGYVAQHAFHHIDHHLDKTPLEYMLWRYQTGEDMEEMNKVTRQITEEEEKKMKEGGIVVVEGVKRIIDEIVSRKKLKQSYEYEISFKNMSSTENIWLPRDELIQRGFEKKVIELDTREAQRLGLLRPLVRREIEKHFADFGLEPEFVSHNTMRGLSGGQKVKIVLGAATWRRPHVICLDEPTNYLDRESLAALIEALKVFEGGVLVITHNRDFSESLCKEVWAMRDGHLEASGHNWVEGQGSGPRIDKKAGEEEDQYDAMGNKVDAAKKAKKLTSNQERKLKKERMARRKAGLPSDDES</sequence>
<dbReference type="CDD" id="cd18626">
    <property type="entry name" value="CD_eEF3"/>
    <property type="match status" value="1"/>
</dbReference>
<evidence type="ECO:0000259" key="23">
    <source>
        <dbReference type="PROSITE" id="PS50893"/>
    </source>
</evidence>
<keyword evidence="25" id="KW-1185">Reference proteome</keyword>
<dbReference type="Gene3D" id="2.40.50.990">
    <property type="match status" value="1"/>
</dbReference>
<dbReference type="FunFam" id="2.40.50.990:FF:000002">
    <property type="entry name" value="mRNA export factor elf1"/>
    <property type="match status" value="1"/>
</dbReference>
<gene>
    <name evidence="24" type="ORF">CTheo_4448</name>
</gene>
<dbReference type="SMART" id="SM00298">
    <property type="entry name" value="CHROMO"/>
    <property type="match status" value="1"/>
</dbReference>
<feature type="signal peptide" evidence="22">
    <location>
        <begin position="1"/>
        <end position="17"/>
    </location>
</feature>
<evidence type="ECO:0000256" key="4">
    <source>
        <dbReference type="ARBA" id="ARBA00011054"/>
    </source>
</evidence>
<comment type="caution">
    <text evidence="24">The sequence shown here is derived from an EMBL/GenBank/DDBJ whole genome shotgun (WGS) entry which is preliminary data.</text>
</comment>
<evidence type="ECO:0000256" key="5">
    <source>
        <dbReference type="ARBA" id="ARBA00022490"/>
    </source>
</evidence>
<evidence type="ECO:0000256" key="22">
    <source>
        <dbReference type="SAM" id="SignalP"/>
    </source>
</evidence>
<dbReference type="GO" id="GO:0016020">
    <property type="term" value="C:membrane"/>
    <property type="evidence" value="ECO:0007669"/>
    <property type="project" value="UniProtKB-SubCell"/>
</dbReference>
<dbReference type="PROSITE" id="PS00211">
    <property type="entry name" value="ABC_TRANSPORTER_1"/>
    <property type="match status" value="3"/>
</dbReference>
<dbReference type="GO" id="GO:0003746">
    <property type="term" value="F:translation elongation factor activity"/>
    <property type="evidence" value="ECO:0007669"/>
    <property type="project" value="UniProtKB-KW"/>
</dbReference>
<dbReference type="GO" id="GO:0140359">
    <property type="term" value="F:ABC-type transporter activity"/>
    <property type="evidence" value="ECO:0007669"/>
    <property type="project" value="InterPro"/>
</dbReference>
<dbReference type="GO" id="GO:0005524">
    <property type="term" value="F:ATP binding"/>
    <property type="evidence" value="ECO:0007669"/>
    <property type="project" value="UniProtKB-KW"/>
</dbReference>
<feature type="transmembrane region" description="Helical" evidence="21">
    <location>
        <begin position="841"/>
        <end position="863"/>
    </location>
</feature>
<dbReference type="Gene3D" id="3.40.50.300">
    <property type="entry name" value="P-loop containing nucleotide triphosphate hydrolases"/>
    <property type="match status" value="3"/>
</dbReference>
<dbReference type="InterPro" id="IPR000742">
    <property type="entry name" value="EGF"/>
</dbReference>
<feature type="transmembrane region" description="Helical" evidence="21">
    <location>
        <begin position="811"/>
        <end position="829"/>
    </location>
</feature>
<feature type="domain" description="ABC transporter" evidence="23">
    <location>
        <begin position="394"/>
        <end position="644"/>
    </location>
</feature>
<keyword evidence="12" id="KW-0694">RNA-binding</keyword>
<evidence type="ECO:0000256" key="18">
    <source>
        <dbReference type="ARBA" id="ARBA00050045"/>
    </source>
</evidence>
<dbReference type="Proteomes" id="UP000383932">
    <property type="component" value="Unassembled WGS sequence"/>
</dbReference>
<dbReference type="InterPro" id="IPR047038">
    <property type="entry name" value="eEF3_chromodomain-like_sf"/>
</dbReference>
<keyword evidence="22" id="KW-0732">Signal</keyword>
<keyword evidence="9 24" id="KW-0251">Elongation factor</keyword>
<dbReference type="CDD" id="cd03221">
    <property type="entry name" value="ABCF_EF-3"/>
    <property type="match status" value="1"/>
</dbReference>
<evidence type="ECO:0000256" key="14">
    <source>
        <dbReference type="ARBA" id="ARBA00022989"/>
    </source>
</evidence>
<dbReference type="Pfam" id="PF24984">
    <property type="entry name" value="HEAT_EF3_GNC1"/>
    <property type="match status" value="1"/>
</dbReference>
<evidence type="ECO:0000256" key="3">
    <source>
        <dbReference type="ARBA" id="ARBA00004815"/>
    </source>
</evidence>
<evidence type="ECO:0000256" key="15">
    <source>
        <dbReference type="ARBA" id="ARBA00023136"/>
    </source>
</evidence>
<dbReference type="InterPro" id="IPR034085">
    <property type="entry name" value="TOG"/>
</dbReference>
<dbReference type="InterPro" id="IPR000953">
    <property type="entry name" value="Chromo/chromo_shadow_dom"/>
</dbReference>
<dbReference type="InterPro" id="IPR003593">
    <property type="entry name" value="AAA+_ATPase"/>
</dbReference>
<dbReference type="GO" id="GO:0016887">
    <property type="term" value="F:ATP hydrolysis activity"/>
    <property type="evidence" value="ECO:0007669"/>
    <property type="project" value="InterPro"/>
</dbReference>
<keyword evidence="8" id="KW-0547">Nucleotide-binding</keyword>
<keyword evidence="14 21" id="KW-1133">Transmembrane helix</keyword>
<dbReference type="InterPro" id="IPR016024">
    <property type="entry name" value="ARM-type_fold"/>
</dbReference>
<feature type="transmembrane region" description="Helical" evidence="21">
    <location>
        <begin position="725"/>
        <end position="748"/>
    </location>
</feature>
<comment type="catalytic activity">
    <reaction evidence="16">
        <text>ATP + H2O = ADP + phosphate + H(+)</text>
        <dbReference type="Rhea" id="RHEA:13065"/>
        <dbReference type="ChEBI" id="CHEBI:15377"/>
        <dbReference type="ChEBI" id="CHEBI:15378"/>
        <dbReference type="ChEBI" id="CHEBI:30616"/>
        <dbReference type="ChEBI" id="CHEBI:43474"/>
        <dbReference type="ChEBI" id="CHEBI:456216"/>
    </reaction>
</comment>
<organism evidence="24 25">
    <name type="scientific">Ceratobasidium theobromae</name>
    <dbReference type="NCBI Taxonomy" id="1582974"/>
    <lineage>
        <taxon>Eukaryota</taxon>
        <taxon>Fungi</taxon>
        <taxon>Dikarya</taxon>
        <taxon>Basidiomycota</taxon>
        <taxon>Agaricomycotina</taxon>
        <taxon>Agaricomycetes</taxon>
        <taxon>Cantharellales</taxon>
        <taxon>Ceratobasidiaceae</taxon>
        <taxon>Ceratobasidium</taxon>
    </lineage>
</organism>
<feature type="chain" id="PRO_5024373425" description="Elongation factor 3" evidence="22">
    <location>
        <begin position="18"/>
        <end position="2010"/>
    </location>
</feature>
<feature type="compositionally biased region" description="Basic residues" evidence="20">
    <location>
        <begin position="1991"/>
        <end position="2002"/>
    </location>
</feature>
<keyword evidence="15 21" id="KW-0472">Membrane</keyword>
<keyword evidence="6 21" id="KW-0812">Transmembrane</keyword>
<feature type="domain" description="ABC transporter" evidence="23">
    <location>
        <begin position="1645"/>
        <end position="1962"/>
    </location>
</feature>
<dbReference type="PROSITE" id="PS01186">
    <property type="entry name" value="EGF_2"/>
    <property type="match status" value="1"/>
</dbReference>
<proteinExistence type="inferred from homology"/>
<evidence type="ECO:0000256" key="7">
    <source>
        <dbReference type="ARBA" id="ARBA00022737"/>
    </source>
</evidence>
<dbReference type="PROSITE" id="PS50077">
    <property type="entry name" value="HEAT_REPEAT"/>
    <property type="match status" value="1"/>
</dbReference>
<evidence type="ECO:0000256" key="6">
    <source>
        <dbReference type="ARBA" id="ARBA00022692"/>
    </source>
</evidence>
<comment type="similarity">
    <text evidence="4">Belongs to the ABC transporter superfamily. ABCF family. EF3 subfamily.</text>
</comment>
<dbReference type="SUPFAM" id="SSF48371">
    <property type="entry name" value="ARM repeat"/>
    <property type="match status" value="1"/>
</dbReference>
<dbReference type="InterPro" id="IPR015688">
    <property type="entry name" value="eEF3_ABC2_chromodomain-like"/>
</dbReference>
<dbReference type="InterPro" id="IPR013525">
    <property type="entry name" value="ABC2_TM"/>
</dbReference>
<evidence type="ECO:0000256" key="21">
    <source>
        <dbReference type="SAM" id="Phobius"/>
    </source>
</evidence>
<keyword evidence="10" id="KW-0378">Hydrolase</keyword>
<dbReference type="PROSITE" id="PS50893">
    <property type="entry name" value="ABC_TRANSPORTER_2"/>
    <property type="match status" value="3"/>
</dbReference>
<evidence type="ECO:0000256" key="1">
    <source>
        <dbReference type="ARBA" id="ARBA00004141"/>
    </source>
</evidence>
<dbReference type="PANTHER" id="PTHR19211">
    <property type="entry name" value="ATP-BINDING TRANSPORT PROTEIN-RELATED"/>
    <property type="match status" value="1"/>
</dbReference>
<keyword evidence="5" id="KW-0963">Cytoplasm</keyword>
<name>A0A5N5QLE7_9AGAM</name>
<protein>
    <recommendedName>
        <fullName evidence="17">Elongation factor 3</fullName>
    </recommendedName>
    <alternativeName>
        <fullName evidence="18">Eukaryotic elongation factor 3</fullName>
    </alternativeName>
</protein>
<keyword evidence="13" id="KW-0648">Protein biosynthesis</keyword>
<evidence type="ECO:0000256" key="13">
    <source>
        <dbReference type="ARBA" id="ARBA00022917"/>
    </source>
</evidence>
<evidence type="ECO:0000256" key="17">
    <source>
        <dbReference type="ARBA" id="ARBA00050030"/>
    </source>
</evidence>
<dbReference type="InterPro" id="IPR021133">
    <property type="entry name" value="HEAT_type_2"/>
</dbReference>
<dbReference type="InterPro" id="IPR011989">
    <property type="entry name" value="ARM-like"/>
</dbReference>
<dbReference type="Gene3D" id="1.25.10.10">
    <property type="entry name" value="Leucine-rich Repeat Variant"/>
    <property type="match status" value="1"/>
</dbReference>
<comment type="subcellular location">
    <subcellularLocation>
        <location evidence="2">Cytoplasm</location>
        <location evidence="2">Cytosol</location>
    </subcellularLocation>
    <subcellularLocation>
        <location evidence="1">Membrane</location>
        <topology evidence="1">Multi-pass membrane protein</topology>
    </subcellularLocation>
</comment>
<dbReference type="FunFam" id="3.40.50.300:FF:000193">
    <property type="entry name" value="Probable Elongation factor 3"/>
    <property type="match status" value="1"/>
</dbReference>
<dbReference type="Pfam" id="PF24987">
    <property type="entry name" value="HEAT_EF3_N"/>
    <property type="match status" value="1"/>
</dbReference>
<accession>A0A5N5QLE7</accession>